<evidence type="ECO:0000256" key="1">
    <source>
        <dbReference type="ARBA" id="ARBA00022553"/>
    </source>
</evidence>
<organism evidence="4 5">
    <name type="scientific">Leptolyngbya cf. ectocarpi LEGE 11479</name>
    <dbReference type="NCBI Taxonomy" id="1828722"/>
    <lineage>
        <taxon>Bacteria</taxon>
        <taxon>Bacillati</taxon>
        <taxon>Cyanobacteriota</taxon>
        <taxon>Cyanophyceae</taxon>
        <taxon>Leptolyngbyales</taxon>
        <taxon>Leptolyngbyaceae</taxon>
        <taxon>Leptolyngbya group</taxon>
        <taxon>Leptolyngbya</taxon>
    </lineage>
</organism>
<dbReference type="RefSeq" id="WP_193990298.1">
    <property type="nucleotide sequence ID" value="NZ_JADEXP010000006.1"/>
</dbReference>
<dbReference type="GO" id="GO:0000160">
    <property type="term" value="P:phosphorelay signal transduction system"/>
    <property type="evidence" value="ECO:0007669"/>
    <property type="project" value="InterPro"/>
</dbReference>
<gene>
    <name evidence="4" type="ORF">IQ260_01805</name>
</gene>
<keyword evidence="1" id="KW-0597">Phosphoprotein</keyword>
<reference evidence="4" key="1">
    <citation type="submission" date="2020-10" db="EMBL/GenBank/DDBJ databases">
        <authorList>
            <person name="Castelo-Branco R."/>
            <person name="Eusebio N."/>
            <person name="Adriana R."/>
            <person name="Vieira A."/>
            <person name="Brugerolle De Fraissinette N."/>
            <person name="Rezende De Castro R."/>
            <person name="Schneider M.P."/>
            <person name="Vasconcelos V."/>
            <person name="Leao P.N."/>
        </authorList>
    </citation>
    <scope>NUCLEOTIDE SEQUENCE</scope>
    <source>
        <strain evidence="4">LEGE 11479</strain>
    </source>
</reference>
<dbReference type="PROSITE" id="PS50110">
    <property type="entry name" value="RESPONSE_REGULATORY"/>
    <property type="match status" value="1"/>
</dbReference>
<dbReference type="PANTHER" id="PTHR44591:SF23">
    <property type="entry name" value="CHEY SUBFAMILY"/>
    <property type="match status" value="1"/>
</dbReference>
<dbReference type="SMART" id="SM00448">
    <property type="entry name" value="REC"/>
    <property type="match status" value="1"/>
</dbReference>
<sequence length="390" mass="44278">MRAEVATSNVLISELDQRIQFAKQKQLTGILAIKSGLIHQWRLYFLAGQLVWANTHTHTRRRWYRHLLQHRSDLLKHGLSAYSDLTYNRLARLVICKQFSRQLFSDIVTGCISEVLFDLQRQGTLSFQETGQGLTYRIKSQKACDSSYINLQNIRLWAQAKHEWQAWENAELAQVNPNDALVIKDLASLEDLAYPRLFKLLSALVDGDQTLRDLALKINQPLIPFVRSVLPHIHSQALQLKPVEDKVTKSVITAQNDIVVKLAQATIPKDARIVYVNDSLADNHKMATIIEAAGYRYSNIADPLEVLKQLAQLKPKLIFLNLMMPVVNGYELCAQIRRMSDFKKTPIVMVAGSNSVTERMRAKMVGASEFVSKPIKPKNVLKTLILLGMI</sequence>
<accession>A0A928ZSL2</accession>
<proteinExistence type="predicted"/>
<name>A0A928ZSL2_LEPEC</name>
<dbReference type="AlphaFoldDB" id="A0A928ZSL2"/>
<evidence type="ECO:0000256" key="2">
    <source>
        <dbReference type="PROSITE-ProRule" id="PRU00169"/>
    </source>
</evidence>
<evidence type="ECO:0000313" key="4">
    <source>
        <dbReference type="EMBL" id="MBE9065381.1"/>
    </source>
</evidence>
<dbReference type="SUPFAM" id="SSF52172">
    <property type="entry name" value="CheY-like"/>
    <property type="match status" value="1"/>
</dbReference>
<dbReference type="PANTHER" id="PTHR44591">
    <property type="entry name" value="STRESS RESPONSE REGULATOR PROTEIN 1"/>
    <property type="match status" value="1"/>
</dbReference>
<comment type="caution">
    <text evidence="4">The sequence shown here is derived from an EMBL/GenBank/DDBJ whole genome shotgun (WGS) entry which is preliminary data.</text>
</comment>
<dbReference type="InterPro" id="IPR050595">
    <property type="entry name" value="Bact_response_regulator"/>
</dbReference>
<keyword evidence="5" id="KW-1185">Reference proteome</keyword>
<dbReference type="Pfam" id="PF00072">
    <property type="entry name" value="Response_reg"/>
    <property type="match status" value="1"/>
</dbReference>
<dbReference type="Gene3D" id="3.40.50.2300">
    <property type="match status" value="1"/>
</dbReference>
<evidence type="ECO:0000259" key="3">
    <source>
        <dbReference type="PROSITE" id="PS50110"/>
    </source>
</evidence>
<dbReference type="EMBL" id="JADEXP010000006">
    <property type="protein sequence ID" value="MBE9065381.1"/>
    <property type="molecule type" value="Genomic_DNA"/>
</dbReference>
<feature type="domain" description="Response regulatory" evidence="3">
    <location>
        <begin position="272"/>
        <end position="388"/>
    </location>
</feature>
<dbReference type="InterPro" id="IPR011006">
    <property type="entry name" value="CheY-like_superfamily"/>
</dbReference>
<evidence type="ECO:0000313" key="5">
    <source>
        <dbReference type="Proteomes" id="UP000615026"/>
    </source>
</evidence>
<protein>
    <submittedName>
        <fullName evidence="4">Response regulator</fullName>
    </submittedName>
</protein>
<dbReference type="InterPro" id="IPR001789">
    <property type="entry name" value="Sig_transdc_resp-reg_receiver"/>
</dbReference>
<dbReference type="Proteomes" id="UP000615026">
    <property type="component" value="Unassembled WGS sequence"/>
</dbReference>
<comment type="caution">
    <text evidence="2">Lacks conserved residue(s) required for the propagation of feature annotation.</text>
</comment>